<keyword evidence="2" id="KW-0853">WD repeat</keyword>
<dbReference type="PANTHER" id="PTHR15622:SF2">
    <property type="entry name" value="U4_U6 SMALL NUCLEAR RIBONUCLEOPROTEIN PRP4"/>
    <property type="match status" value="1"/>
</dbReference>
<comment type="caution">
    <text evidence="3">The sequence shown here is derived from an EMBL/GenBank/DDBJ whole genome shotgun (WGS) entry which is preliminary data.</text>
</comment>
<evidence type="ECO:0000313" key="3">
    <source>
        <dbReference type="EMBL" id="KAL5103566.1"/>
    </source>
</evidence>
<keyword evidence="1" id="KW-0833">Ubl conjugation pathway</keyword>
<gene>
    <name evidence="3" type="ORF">TcWFU_006422</name>
</gene>
<protein>
    <submittedName>
        <fullName evidence="3">WD repeat and SOCS box-containing protein 1</fullName>
    </submittedName>
</protein>
<feature type="repeat" description="WD" evidence="2">
    <location>
        <begin position="326"/>
        <end position="360"/>
    </location>
</feature>
<dbReference type="Pfam" id="PF00400">
    <property type="entry name" value="WD40"/>
    <property type="match status" value="3"/>
</dbReference>
<dbReference type="EMBL" id="JAKROA010000017">
    <property type="protein sequence ID" value="KAL5103566.1"/>
    <property type="molecule type" value="Genomic_DNA"/>
</dbReference>
<sequence>MSNTTSTYLTYENPLHLSVTFCAFSHCGDYFGFIENRRHVRIYQTSDLLRYSSDRPSSGVVHANGESLWHCNDVLVDLAPVVSIEATGNVDVNFIVFGDGNISKCRLPHRLAKRCSVVTKRPDRVCVIVVAKSNGYIDVYNLNLLKEHYSPILSKMVLFDGAQSILHLTMSTEGALRLASTSYEGVVKLWDIWDDGNMYATLTSPTASTFLSTMALSKSEVAGPYNHEVTVTAWHPYEGHLFLGGRRGHGLVLEDERPFRCLRLVRHYHRISGAAYSRDGDFLITASFDGICTLWSVPSYVSVHLYRHMPTPCNIRLLGGANDFHVTSLALSPDSETFATLCEDGKLHIWPISPARGSHVLAHWGELNRRALRERTLVFSPCGRLLACSLGDQSLQVWSLAPCAQSSLVELCVASIRRHVVSSLFSIHKHNDQKETFSALAALPLPQPLRLLLCHGLKACAKL</sequence>
<dbReference type="SUPFAM" id="SSF50978">
    <property type="entry name" value="WD40 repeat-like"/>
    <property type="match status" value="1"/>
</dbReference>
<reference evidence="3 4" key="1">
    <citation type="journal article" date="2022" name="Front. Cell. Infect. Microbiol.">
        <title>The Genomes of Two Strains of Taenia crassiceps the Animal Model for the Study of Human Cysticercosis.</title>
        <authorList>
            <person name="Bobes R.J."/>
            <person name="Estrada K."/>
            <person name="Rios-Valencia D.G."/>
            <person name="Calderon-Gallegos A."/>
            <person name="de la Torre P."/>
            <person name="Carrero J.C."/>
            <person name="Sanchez-Flores A."/>
            <person name="Laclette J.P."/>
        </authorList>
    </citation>
    <scope>NUCLEOTIDE SEQUENCE [LARGE SCALE GENOMIC DNA]</scope>
    <source>
        <strain evidence="3">WFUcys</strain>
    </source>
</reference>
<evidence type="ECO:0000256" key="1">
    <source>
        <dbReference type="ARBA" id="ARBA00022786"/>
    </source>
</evidence>
<dbReference type="SMART" id="SM00320">
    <property type="entry name" value="WD40"/>
    <property type="match status" value="4"/>
</dbReference>
<proteinExistence type="predicted"/>
<dbReference type="PROSITE" id="PS50082">
    <property type="entry name" value="WD_REPEATS_2"/>
    <property type="match status" value="2"/>
</dbReference>
<accession>A0ABR4Q1L4</accession>
<feature type="repeat" description="WD" evidence="2">
    <location>
        <begin position="264"/>
        <end position="305"/>
    </location>
</feature>
<dbReference type="Gene3D" id="2.130.10.10">
    <property type="entry name" value="YVTN repeat-like/Quinoprotein amine dehydrogenase"/>
    <property type="match status" value="2"/>
</dbReference>
<dbReference type="InterPro" id="IPR036322">
    <property type="entry name" value="WD40_repeat_dom_sf"/>
</dbReference>
<name>A0ABR4Q1L4_9CEST</name>
<dbReference type="InterPro" id="IPR051983">
    <property type="entry name" value="WSB_SOCS-box_domain"/>
</dbReference>
<organism evidence="3 4">
    <name type="scientific">Taenia crassiceps</name>
    <dbReference type="NCBI Taxonomy" id="6207"/>
    <lineage>
        <taxon>Eukaryota</taxon>
        <taxon>Metazoa</taxon>
        <taxon>Spiralia</taxon>
        <taxon>Lophotrochozoa</taxon>
        <taxon>Platyhelminthes</taxon>
        <taxon>Cestoda</taxon>
        <taxon>Eucestoda</taxon>
        <taxon>Cyclophyllidea</taxon>
        <taxon>Taeniidae</taxon>
        <taxon>Taenia</taxon>
    </lineage>
</organism>
<dbReference type="InterPro" id="IPR001680">
    <property type="entry name" value="WD40_rpt"/>
</dbReference>
<dbReference type="PANTHER" id="PTHR15622">
    <property type="entry name" value="WD40 REPEAT PROTEIN"/>
    <property type="match status" value="1"/>
</dbReference>
<keyword evidence="4" id="KW-1185">Reference proteome</keyword>
<dbReference type="InterPro" id="IPR015943">
    <property type="entry name" value="WD40/YVTN_repeat-like_dom_sf"/>
</dbReference>
<evidence type="ECO:0000256" key="2">
    <source>
        <dbReference type="PROSITE-ProRule" id="PRU00221"/>
    </source>
</evidence>
<dbReference type="Proteomes" id="UP001651158">
    <property type="component" value="Unassembled WGS sequence"/>
</dbReference>
<evidence type="ECO:0000313" key="4">
    <source>
        <dbReference type="Proteomes" id="UP001651158"/>
    </source>
</evidence>